<dbReference type="PRINTS" id="PR00723">
    <property type="entry name" value="SUBTILISIN"/>
</dbReference>
<feature type="non-terminal residue" evidence="6">
    <location>
        <position position="1"/>
    </location>
</feature>
<dbReference type="InterPro" id="IPR015500">
    <property type="entry name" value="Peptidase_S8_subtilisin-rel"/>
</dbReference>
<evidence type="ECO:0000259" key="5">
    <source>
        <dbReference type="Pfam" id="PF00082"/>
    </source>
</evidence>
<comment type="caution">
    <text evidence="6">The sequence shown here is derived from an EMBL/GenBank/DDBJ whole genome shotgun (WGS) entry which is preliminary data.</text>
</comment>
<keyword evidence="3" id="KW-0720">Serine protease</keyword>
<organism evidence="6 7">
    <name type="scientific">Rhynchophorus ferrugineus</name>
    <name type="common">Red palm weevil</name>
    <name type="synonym">Curculio ferrugineus</name>
    <dbReference type="NCBI Taxonomy" id="354439"/>
    <lineage>
        <taxon>Eukaryota</taxon>
        <taxon>Metazoa</taxon>
        <taxon>Ecdysozoa</taxon>
        <taxon>Arthropoda</taxon>
        <taxon>Hexapoda</taxon>
        <taxon>Insecta</taxon>
        <taxon>Pterygota</taxon>
        <taxon>Neoptera</taxon>
        <taxon>Endopterygota</taxon>
        <taxon>Coleoptera</taxon>
        <taxon>Polyphaga</taxon>
        <taxon>Cucujiformia</taxon>
        <taxon>Curculionidae</taxon>
        <taxon>Dryophthorinae</taxon>
        <taxon>Rhynchophorus</taxon>
    </lineage>
</organism>
<dbReference type="GO" id="GO:0043005">
    <property type="term" value="C:neuron projection"/>
    <property type="evidence" value="ECO:0007669"/>
    <property type="project" value="TreeGrafter"/>
</dbReference>
<dbReference type="SUPFAM" id="SSF52743">
    <property type="entry name" value="Subtilisin-like"/>
    <property type="match status" value="1"/>
</dbReference>
<dbReference type="PANTHER" id="PTHR42884">
    <property type="entry name" value="PROPROTEIN CONVERTASE SUBTILISIN/KEXIN-RELATED"/>
    <property type="match status" value="1"/>
</dbReference>
<evidence type="ECO:0000256" key="1">
    <source>
        <dbReference type="ARBA" id="ARBA00022670"/>
    </source>
</evidence>
<dbReference type="Proteomes" id="UP000625711">
    <property type="component" value="Unassembled WGS sequence"/>
</dbReference>
<evidence type="ECO:0000256" key="2">
    <source>
        <dbReference type="ARBA" id="ARBA00022801"/>
    </source>
</evidence>
<comment type="similarity">
    <text evidence="4">Belongs to the peptidase S8 family.</text>
</comment>
<dbReference type="PROSITE" id="PS00136">
    <property type="entry name" value="SUBTILASE_ASP"/>
    <property type="match status" value="1"/>
</dbReference>
<evidence type="ECO:0000313" key="6">
    <source>
        <dbReference type="EMBL" id="KAF7274026.1"/>
    </source>
</evidence>
<dbReference type="PANTHER" id="PTHR42884:SF14">
    <property type="entry name" value="NEUROENDOCRINE CONVERTASE 1"/>
    <property type="match status" value="1"/>
</dbReference>
<keyword evidence="7" id="KW-1185">Reference proteome</keyword>
<accession>A0A834I7C2</accession>
<dbReference type="InterPro" id="IPR022398">
    <property type="entry name" value="Peptidase_S8_His-AS"/>
</dbReference>
<name>A0A834I7C2_RHYFE</name>
<gene>
    <name evidence="6" type="ORF">GWI33_013288</name>
</gene>
<protein>
    <recommendedName>
        <fullName evidence="5">Peptidase S8/S53 domain-containing protein</fullName>
    </recommendedName>
</protein>
<dbReference type="PROSITE" id="PS00137">
    <property type="entry name" value="SUBTILASE_HIS"/>
    <property type="match status" value="1"/>
</dbReference>
<keyword evidence="2" id="KW-0378">Hydrolase</keyword>
<proteinExistence type="inferred from homology"/>
<dbReference type="Gene3D" id="3.40.50.200">
    <property type="entry name" value="Peptidase S8/S53 domain"/>
    <property type="match status" value="1"/>
</dbReference>
<evidence type="ECO:0000313" key="7">
    <source>
        <dbReference type="Proteomes" id="UP000625711"/>
    </source>
</evidence>
<comment type="caution">
    <text evidence="4">Lacks conserved residue(s) required for the propagation of feature annotation.</text>
</comment>
<dbReference type="InterPro" id="IPR036852">
    <property type="entry name" value="Peptidase_S8/S53_dom_sf"/>
</dbReference>
<dbReference type="InterPro" id="IPR023827">
    <property type="entry name" value="Peptidase_S8_Asp-AS"/>
</dbReference>
<dbReference type="GO" id="GO:0004252">
    <property type="term" value="F:serine-type endopeptidase activity"/>
    <property type="evidence" value="ECO:0007669"/>
    <property type="project" value="InterPro"/>
</dbReference>
<keyword evidence="1" id="KW-0645">Protease</keyword>
<evidence type="ECO:0000256" key="3">
    <source>
        <dbReference type="ARBA" id="ARBA00022825"/>
    </source>
</evidence>
<dbReference type="OrthoDB" id="300641at2759"/>
<dbReference type="InterPro" id="IPR000209">
    <property type="entry name" value="Peptidase_S8/S53_dom"/>
</dbReference>
<dbReference type="GO" id="GO:0005615">
    <property type="term" value="C:extracellular space"/>
    <property type="evidence" value="ECO:0007669"/>
    <property type="project" value="TreeGrafter"/>
</dbReference>
<dbReference type="Pfam" id="PF00082">
    <property type="entry name" value="Peptidase_S8"/>
    <property type="match status" value="1"/>
</dbReference>
<reference evidence="6" key="1">
    <citation type="submission" date="2020-08" db="EMBL/GenBank/DDBJ databases">
        <title>Genome sequencing and assembly of the red palm weevil Rhynchophorus ferrugineus.</title>
        <authorList>
            <person name="Dias G.B."/>
            <person name="Bergman C.M."/>
            <person name="Manee M."/>
        </authorList>
    </citation>
    <scope>NUCLEOTIDE SEQUENCE</scope>
    <source>
        <strain evidence="6">AA-2017</strain>
        <tissue evidence="6">Whole larva</tissue>
    </source>
</reference>
<dbReference type="EMBL" id="JAACXV010013134">
    <property type="protein sequence ID" value="KAF7274026.1"/>
    <property type="molecule type" value="Genomic_DNA"/>
</dbReference>
<feature type="domain" description="Peptidase S8/S53" evidence="5">
    <location>
        <begin position="105"/>
        <end position="182"/>
    </location>
</feature>
<feature type="non-terminal residue" evidence="6">
    <location>
        <position position="182"/>
    </location>
</feature>
<evidence type="ECO:0000256" key="4">
    <source>
        <dbReference type="PROSITE-ProRule" id="PRU01240"/>
    </source>
</evidence>
<sequence>VLWAEEQFGKSRQKRDFLPLDPSDVPKERVKRIELFDDLDQTRPSEKNKTRRKRFVLTADNDQIDHTFNDELWNQQWYLKDTRTRLDIPKLDLNVLPVYKAGISGKGVRITILDDGLEYTHDDLNSNYDPEISYNCNEENDNPLPRYEITKSNSHGTRCAGEVAMIANNKKCGVGIAFNAKI</sequence>
<dbReference type="GO" id="GO:0016020">
    <property type="term" value="C:membrane"/>
    <property type="evidence" value="ECO:0007669"/>
    <property type="project" value="TreeGrafter"/>
</dbReference>
<dbReference type="AlphaFoldDB" id="A0A834I7C2"/>
<dbReference type="PROSITE" id="PS51892">
    <property type="entry name" value="SUBTILASE"/>
    <property type="match status" value="1"/>
</dbReference>
<dbReference type="GO" id="GO:0016486">
    <property type="term" value="P:peptide hormone processing"/>
    <property type="evidence" value="ECO:0007669"/>
    <property type="project" value="TreeGrafter"/>
</dbReference>